<evidence type="ECO:0000313" key="2">
    <source>
        <dbReference type="Proteomes" id="UP001458880"/>
    </source>
</evidence>
<sequence length="127" mass="14767">MTGLIFLKCLDLSEVKRRTTSIIDFKKLSQDILKNRTINTLGDRVNWLKVKRFRIEKASPSLVKYSYTHAGDYLDINIHGKGRPSKLPLLKKAYSAMLPISEKKYNDLKHLCTNEVIPIKYHAWYLS</sequence>
<dbReference type="AlphaFoldDB" id="A0AAW1MMV9"/>
<protein>
    <submittedName>
        <fullName evidence="1">Uncharacterized protein</fullName>
    </submittedName>
</protein>
<reference evidence="1 2" key="1">
    <citation type="journal article" date="2024" name="BMC Genomics">
        <title>De novo assembly and annotation of Popillia japonica's genome with initial clues to its potential as an invasive pest.</title>
        <authorList>
            <person name="Cucini C."/>
            <person name="Boschi S."/>
            <person name="Funari R."/>
            <person name="Cardaioli E."/>
            <person name="Iannotti N."/>
            <person name="Marturano G."/>
            <person name="Paoli F."/>
            <person name="Bruttini M."/>
            <person name="Carapelli A."/>
            <person name="Frati F."/>
            <person name="Nardi F."/>
        </authorList>
    </citation>
    <scope>NUCLEOTIDE SEQUENCE [LARGE SCALE GENOMIC DNA]</scope>
    <source>
        <strain evidence="1">DMR45628</strain>
    </source>
</reference>
<comment type="caution">
    <text evidence="1">The sequence shown here is derived from an EMBL/GenBank/DDBJ whole genome shotgun (WGS) entry which is preliminary data.</text>
</comment>
<organism evidence="1 2">
    <name type="scientific">Popillia japonica</name>
    <name type="common">Japanese beetle</name>
    <dbReference type="NCBI Taxonomy" id="7064"/>
    <lineage>
        <taxon>Eukaryota</taxon>
        <taxon>Metazoa</taxon>
        <taxon>Ecdysozoa</taxon>
        <taxon>Arthropoda</taxon>
        <taxon>Hexapoda</taxon>
        <taxon>Insecta</taxon>
        <taxon>Pterygota</taxon>
        <taxon>Neoptera</taxon>
        <taxon>Endopterygota</taxon>
        <taxon>Coleoptera</taxon>
        <taxon>Polyphaga</taxon>
        <taxon>Scarabaeiformia</taxon>
        <taxon>Scarabaeidae</taxon>
        <taxon>Rutelinae</taxon>
        <taxon>Popillia</taxon>
    </lineage>
</organism>
<evidence type="ECO:0000313" key="1">
    <source>
        <dbReference type="EMBL" id="KAK9747142.1"/>
    </source>
</evidence>
<name>A0AAW1MMV9_POPJA</name>
<keyword evidence="2" id="KW-1185">Reference proteome</keyword>
<gene>
    <name evidence="1" type="ORF">QE152_g5518</name>
</gene>
<proteinExistence type="predicted"/>
<accession>A0AAW1MMV9</accession>
<dbReference type="EMBL" id="JASPKY010000033">
    <property type="protein sequence ID" value="KAK9747142.1"/>
    <property type="molecule type" value="Genomic_DNA"/>
</dbReference>
<dbReference type="Proteomes" id="UP001458880">
    <property type="component" value="Unassembled WGS sequence"/>
</dbReference>